<dbReference type="SUPFAM" id="SSF52172">
    <property type="entry name" value="CheY-like"/>
    <property type="match status" value="1"/>
</dbReference>
<dbReference type="GO" id="GO:0000160">
    <property type="term" value="P:phosphorelay signal transduction system"/>
    <property type="evidence" value="ECO:0007669"/>
    <property type="project" value="InterPro"/>
</dbReference>
<organism evidence="4 5">
    <name type="scientific">Salipiger bermudensis (strain DSM 26914 / JCM 13377 / KCTC 12554 / HTCC2601)</name>
    <name type="common">Pelagibaca bermudensis</name>
    <dbReference type="NCBI Taxonomy" id="314265"/>
    <lineage>
        <taxon>Bacteria</taxon>
        <taxon>Pseudomonadati</taxon>
        <taxon>Pseudomonadota</taxon>
        <taxon>Alphaproteobacteria</taxon>
        <taxon>Rhodobacterales</taxon>
        <taxon>Roseobacteraceae</taxon>
        <taxon>Salipiger</taxon>
    </lineage>
</organism>
<dbReference type="Proteomes" id="UP000006230">
    <property type="component" value="Unassembled WGS sequence"/>
</dbReference>
<dbReference type="SMART" id="SM00448">
    <property type="entry name" value="REC"/>
    <property type="match status" value="1"/>
</dbReference>
<dbReference type="PANTHER" id="PTHR44591">
    <property type="entry name" value="STRESS RESPONSE REGULATOR PROTEIN 1"/>
    <property type="match status" value="1"/>
</dbReference>
<keyword evidence="1 2" id="KW-0597">Phosphoprotein</keyword>
<dbReference type="EMBL" id="AATQ01000013">
    <property type="protein sequence ID" value="EAU46530.1"/>
    <property type="molecule type" value="Genomic_DNA"/>
</dbReference>
<dbReference type="Gene3D" id="3.40.50.2300">
    <property type="match status" value="1"/>
</dbReference>
<comment type="caution">
    <text evidence="4">The sequence shown here is derived from an EMBL/GenBank/DDBJ whole genome shotgun (WGS) entry which is preliminary data.</text>
</comment>
<evidence type="ECO:0000313" key="5">
    <source>
        <dbReference type="Proteomes" id="UP000006230"/>
    </source>
</evidence>
<name>Q0FR02_SALBH</name>
<dbReference type="PROSITE" id="PS50110">
    <property type="entry name" value="RESPONSE_REGULATORY"/>
    <property type="match status" value="1"/>
</dbReference>
<sequence>MLQTGHSSSLDAKTLKKTVLIVDDDEWTRFSVQKHLKEESFHARAVPRLEDGLALCAQNPKAFGLILLDIRFPDGECGLDYARDFKKLTETVSCGVVGITSHMAFLEKGDWTKFGMDDLLLKPLHKWLLISYAQRYC</sequence>
<dbReference type="AlphaFoldDB" id="Q0FR02"/>
<dbReference type="PANTHER" id="PTHR44591:SF3">
    <property type="entry name" value="RESPONSE REGULATORY DOMAIN-CONTAINING PROTEIN"/>
    <property type="match status" value="1"/>
</dbReference>
<evidence type="ECO:0000256" key="1">
    <source>
        <dbReference type="ARBA" id="ARBA00022553"/>
    </source>
</evidence>
<gene>
    <name evidence="4" type="ORF">R2601_18760</name>
</gene>
<dbReference type="InterPro" id="IPR001789">
    <property type="entry name" value="Sig_transdc_resp-reg_receiver"/>
</dbReference>
<feature type="domain" description="Response regulatory" evidence="3">
    <location>
        <begin position="18"/>
        <end position="137"/>
    </location>
</feature>
<dbReference type="Pfam" id="PF00072">
    <property type="entry name" value="Response_reg"/>
    <property type="match status" value="1"/>
</dbReference>
<dbReference type="STRING" id="314265.R2601_18760"/>
<accession>Q0FR02</accession>
<evidence type="ECO:0000256" key="2">
    <source>
        <dbReference type="PROSITE-ProRule" id="PRU00169"/>
    </source>
</evidence>
<dbReference type="OrthoDB" id="9801602at2"/>
<dbReference type="RefSeq" id="WP_007797939.1">
    <property type="nucleotide sequence ID" value="NZ_DS022276.1"/>
</dbReference>
<dbReference type="HOGENOM" id="CLU_1863285_0_0_5"/>
<dbReference type="InterPro" id="IPR050595">
    <property type="entry name" value="Bact_response_regulator"/>
</dbReference>
<evidence type="ECO:0000259" key="3">
    <source>
        <dbReference type="PROSITE" id="PS50110"/>
    </source>
</evidence>
<keyword evidence="5" id="KW-1185">Reference proteome</keyword>
<dbReference type="InterPro" id="IPR011006">
    <property type="entry name" value="CheY-like_superfamily"/>
</dbReference>
<protein>
    <recommendedName>
        <fullName evidence="3">Response regulatory domain-containing protein</fullName>
    </recommendedName>
</protein>
<proteinExistence type="predicted"/>
<dbReference type="CDD" id="cd00156">
    <property type="entry name" value="REC"/>
    <property type="match status" value="1"/>
</dbReference>
<evidence type="ECO:0000313" key="4">
    <source>
        <dbReference type="EMBL" id="EAU46530.1"/>
    </source>
</evidence>
<reference evidence="4 5" key="1">
    <citation type="journal article" date="2010" name="J. Bacteriol.">
        <title>Genome sequences of Pelagibaca bermudensis HTCC2601T and Maritimibacter alkaliphilus HTCC2654T, the type strains of two marine Roseobacter genera.</title>
        <authorList>
            <person name="Thrash J.C."/>
            <person name="Cho J.C."/>
            <person name="Ferriera S."/>
            <person name="Johnson J."/>
            <person name="Vergin K.L."/>
            <person name="Giovannoni S.J."/>
        </authorList>
    </citation>
    <scope>NUCLEOTIDE SEQUENCE [LARGE SCALE GENOMIC DNA]</scope>
    <source>
        <strain evidence="5">DSM 26914 / JCM 13377 / KCTC 12554 / HTCC2601</strain>
    </source>
</reference>
<feature type="modified residue" description="4-aspartylphosphate" evidence="2">
    <location>
        <position position="69"/>
    </location>
</feature>